<dbReference type="Proteomes" id="UP000674143">
    <property type="component" value="Unassembled WGS sequence"/>
</dbReference>
<dbReference type="EC" id="2.3.1.-" evidence="12"/>
<evidence type="ECO:0000256" key="13">
    <source>
        <dbReference type="SAM" id="MobiDB-lite"/>
    </source>
</evidence>
<dbReference type="GO" id="GO:0009922">
    <property type="term" value="F:fatty acid elongase activity"/>
    <property type="evidence" value="ECO:0007669"/>
    <property type="project" value="InterPro"/>
</dbReference>
<dbReference type="PROSITE" id="PS01188">
    <property type="entry name" value="ELO"/>
    <property type="match status" value="1"/>
</dbReference>
<dbReference type="GO" id="GO:0042761">
    <property type="term" value="P:very long-chain fatty acid biosynthetic process"/>
    <property type="evidence" value="ECO:0007669"/>
    <property type="project" value="TreeGrafter"/>
</dbReference>
<keyword evidence="4 12" id="KW-0808">Transferase</keyword>
<evidence type="ECO:0000256" key="12">
    <source>
        <dbReference type="RuleBase" id="RU361115"/>
    </source>
</evidence>
<dbReference type="KEGG" id="loi:92360806"/>
<dbReference type="InterPro" id="IPR002076">
    <property type="entry name" value="ELO_fam"/>
</dbReference>
<gene>
    <name evidence="14" type="ORF">LSCM4_04895</name>
</gene>
<evidence type="ECO:0000256" key="3">
    <source>
        <dbReference type="ARBA" id="ARBA00022516"/>
    </source>
</evidence>
<keyword evidence="9 12" id="KW-0472">Membrane</keyword>
<feature type="compositionally biased region" description="Low complexity" evidence="13">
    <location>
        <begin position="307"/>
        <end position="317"/>
    </location>
</feature>
<dbReference type="RefSeq" id="XP_067064681.1">
    <property type="nucleotide sequence ID" value="XM_067206872.1"/>
</dbReference>
<dbReference type="GO" id="GO:0030148">
    <property type="term" value="P:sphingolipid biosynthetic process"/>
    <property type="evidence" value="ECO:0007669"/>
    <property type="project" value="TreeGrafter"/>
</dbReference>
<evidence type="ECO:0000313" key="14">
    <source>
        <dbReference type="EMBL" id="KAG5483742.1"/>
    </source>
</evidence>
<feature type="transmembrane region" description="Helical" evidence="12">
    <location>
        <begin position="59"/>
        <end position="81"/>
    </location>
</feature>
<dbReference type="Pfam" id="PF01151">
    <property type="entry name" value="ELO"/>
    <property type="match status" value="1"/>
</dbReference>
<feature type="region of interest" description="Disordered" evidence="13">
    <location>
        <begin position="307"/>
        <end position="333"/>
    </location>
</feature>
<comment type="caution">
    <text evidence="14">The sequence shown here is derived from an EMBL/GenBank/DDBJ whole genome shotgun (WGS) entry which is preliminary data.</text>
</comment>
<evidence type="ECO:0000256" key="1">
    <source>
        <dbReference type="ARBA" id="ARBA00004141"/>
    </source>
</evidence>
<dbReference type="PANTHER" id="PTHR11157:SF17">
    <property type="entry name" value="ELONGATION OF VERY LONG CHAIN FATTY ACIDS PROTEIN 6"/>
    <property type="match status" value="1"/>
</dbReference>
<reference evidence="15" key="1">
    <citation type="journal article" date="2021" name="Microbiol. Resour. Announc.">
        <title>LGAAP: Leishmaniinae Genome Assembly and Annotation Pipeline.</title>
        <authorList>
            <person name="Almutairi H."/>
            <person name="Urbaniak M.D."/>
            <person name="Bates M.D."/>
            <person name="Jariyapan N."/>
            <person name="Kwakye-Nuako G."/>
            <person name="Thomaz-Soccol V."/>
            <person name="Al-Salem W.S."/>
            <person name="Dillon R.J."/>
            <person name="Bates P.A."/>
            <person name="Gatherer D."/>
        </authorList>
    </citation>
    <scope>NUCLEOTIDE SEQUENCE [LARGE SCALE GENOMIC DNA]</scope>
</reference>
<keyword evidence="6 12" id="KW-0276">Fatty acid metabolism</keyword>
<evidence type="ECO:0000256" key="9">
    <source>
        <dbReference type="ARBA" id="ARBA00023136"/>
    </source>
</evidence>
<dbReference type="GO" id="GO:0034625">
    <property type="term" value="P:fatty acid elongation, monounsaturated fatty acid"/>
    <property type="evidence" value="ECO:0007669"/>
    <property type="project" value="TreeGrafter"/>
</dbReference>
<evidence type="ECO:0000256" key="10">
    <source>
        <dbReference type="ARBA" id="ARBA00023160"/>
    </source>
</evidence>
<feature type="transmembrane region" description="Helical" evidence="12">
    <location>
        <begin position="178"/>
        <end position="197"/>
    </location>
</feature>
<dbReference type="SMR" id="A0A836KS90"/>
<organism evidence="14 15">
    <name type="scientific">Leishmania orientalis</name>
    <dbReference type="NCBI Taxonomy" id="2249476"/>
    <lineage>
        <taxon>Eukaryota</taxon>
        <taxon>Discoba</taxon>
        <taxon>Euglenozoa</taxon>
        <taxon>Kinetoplastea</taxon>
        <taxon>Metakinetoplastina</taxon>
        <taxon>Trypanosomatida</taxon>
        <taxon>Trypanosomatidae</taxon>
        <taxon>Leishmaniinae</taxon>
        <taxon>Leishmania</taxon>
    </lineage>
</organism>
<evidence type="ECO:0000256" key="11">
    <source>
        <dbReference type="ARBA" id="ARBA00044291"/>
    </source>
</evidence>
<keyword evidence="5 12" id="KW-0812">Transmembrane</keyword>
<dbReference type="GO" id="GO:0019367">
    <property type="term" value="P:fatty acid elongation, saturated fatty acid"/>
    <property type="evidence" value="ECO:0007669"/>
    <property type="project" value="TreeGrafter"/>
</dbReference>
<dbReference type="InterPro" id="IPR030457">
    <property type="entry name" value="ELO_CS"/>
</dbReference>
<accession>A0A836KS90</accession>
<keyword evidence="8 12" id="KW-0443">Lipid metabolism</keyword>
<name>A0A836KS90_9TRYP</name>
<dbReference type="GO" id="GO:0005789">
    <property type="term" value="C:endoplasmic reticulum membrane"/>
    <property type="evidence" value="ECO:0007669"/>
    <property type="project" value="TreeGrafter"/>
</dbReference>
<evidence type="ECO:0000256" key="2">
    <source>
        <dbReference type="ARBA" id="ARBA00007263"/>
    </source>
</evidence>
<dbReference type="EMBL" id="JAFHLR010000014">
    <property type="protein sequence ID" value="KAG5483742.1"/>
    <property type="molecule type" value="Genomic_DNA"/>
</dbReference>
<comment type="catalytic activity">
    <reaction evidence="12">
        <text>an acyl-CoA + malonyl-CoA + H(+) = a 3-oxoacyl-CoA + CO2 + CoA</text>
        <dbReference type="Rhea" id="RHEA:50252"/>
        <dbReference type="ChEBI" id="CHEBI:15378"/>
        <dbReference type="ChEBI" id="CHEBI:16526"/>
        <dbReference type="ChEBI" id="CHEBI:57287"/>
        <dbReference type="ChEBI" id="CHEBI:57384"/>
        <dbReference type="ChEBI" id="CHEBI:58342"/>
        <dbReference type="ChEBI" id="CHEBI:90726"/>
    </reaction>
    <physiologicalReaction direction="left-to-right" evidence="12">
        <dbReference type="Rhea" id="RHEA:50253"/>
    </physiologicalReaction>
</comment>
<evidence type="ECO:0000313" key="15">
    <source>
        <dbReference type="Proteomes" id="UP000674143"/>
    </source>
</evidence>
<dbReference type="AlphaFoldDB" id="A0A836KS90"/>
<proteinExistence type="inferred from homology"/>
<evidence type="ECO:0000256" key="5">
    <source>
        <dbReference type="ARBA" id="ARBA00022692"/>
    </source>
</evidence>
<evidence type="ECO:0000256" key="8">
    <source>
        <dbReference type="ARBA" id="ARBA00023098"/>
    </source>
</evidence>
<comment type="similarity">
    <text evidence="2 12">Belongs to the ELO family.</text>
</comment>
<evidence type="ECO:0000256" key="7">
    <source>
        <dbReference type="ARBA" id="ARBA00022989"/>
    </source>
</evidence>
<keyword evidence="10 12" id="KW-0275">Fatty acid biosynthesis</keyword>
<feature type="transmembrane region" description="Helical" evidence="12">
    <location>
        <begin position="249"/>
        <end position="268"/>
    </location>
</feature>
<evidence type="ECO:0000256" key="4">
    <source>
        <dbReference type="ARBA" id="ARBA00022679"/>
    </source>
</evidence>
<keyword evidence="15" id="KW-1185">Reference proteome</keyword>
<feature type="transmembrane region" description="Helical" evidence="12">
    <location>
        <begin position="26"/>
        <end position="47"/>
    </location>
</feature>
<comment type="subcellular location">
    <subcellularLocation>
        <location evidence="1">Membrane</location>
        <topology evidence="1">Multi-pass membrane protein</topology>
    </subcellularLocation>
</comment>
<dbReference type="PANTHER" id="PTHR11157">
    <property type="entry name" value="FATTY ACID ACYL TRANSFERASE-RELATED"/>
    <property type="match status" value="1"/>
</dbReference>
<feature type="transmembrane region" description="Helical" evidence="12">
    <location>
        <begin position="209"/>
        <end position="237"/>
    </location>
</feature>
<keyword evidence="7 12" id="KW-1133">Transmembrane helix</keyword>
<keyword evidence="3 12" id="KW-0444">Lipid biosynthesis</keyword>
<sequence length="333" mass="38375">MFHPFEYLENFHGLAVSLWMGANPELPFLAAVLYIAFVLYVPSTFMSRRPAYDLRWLSAIWNLILSVFSLCGAYYCIPLMFKSLLVTEFTVRNYTGGGTVTMHGSFYNAVCGWNDSVLYDGPVGAFLCFFILSKIPEMLDTAFLIFQKKPVIFLHWYHHTTVMLYCWHSYVVKISGGFVFASMNYGVHSVMYLYYFICVCGYRKYVRPFAPIITFLQIAQMVVGMFIEVYMLYIIYLTDKHCHSDTTNARLGFMMYLSYFVLFSKLFYKNYISGRKRRNAEATSVSSDKQKHFSCAQKVDATVEAPAPTPTTVVAPPLSAKQPPHLRQVKRRH</sequence>
<protein>
    <recommendedName>
        <fullName evidence="11 12">Elongation of fatty acids protein</fullName>
        <ecNumber evidence="12">2.3.1.-</ecNumber>
    </recommendedName>
</protein>
<evidence type="ECO:0000256" key="6">
    <source>
        <dbReference type="ARBA" id="ARBA00022832"/>
    </source>
</evidence>
<dbReference type="GO" id="GO:0034626">
    <property type="term" value="P:fatty acid elongation, polyunsaturated fatty acid"/>
    <property type="evidence" value="ECO:0007669"/>
    <property type="project" value="TreeGrafter"/>
</dbReference>
<dbReference type="GeneID" id="92360806"/>
<reference evidence="15" key="2">
    <citation type="journal article" date="2021" name="Sci. Data">
        <title>Chromosome-scale genome sequencing, assembly and annotation of six genomes from subfamily Leishmaniinae.</title>
        <authorList>
            <person name="Almutairi H."/>
            <person name="Urbaniak M.D."/>
            <person name="Bates M.D."/>
            <person name="Jariyapan N."/>
            <person name="Kwakye-Nuako G."/>
            <person name="Thomaz Soccol V."/>
            <person name="Al-Salem W.S."/>
            <person name="Dillon R.J."/>
            <person name="Bates P.A."/>
            <person name="Gatherer D."/>
        </authorList>
    </citation>
    <scope>NUCLEOTIDE SEQUENCE [LARGE SCALE GENOMIC DNA]</scope>
</reference>